<evidence type="ECO:0000256" key="3">
    <source>
        <dbReference type="ARBA" id="ARBA00023002"/>
    </source>
</evidence>
<dbReference type="PANTHER" id="PTHR42760:SF133">
    <property type="entry name" value="3-OXOACYL-[ACYL-CARRIER-PROTEIN] REDUCTASE"/>
    <property type="match status" value="1"/>
</dbReference>
<reference evidence="6 7" key="1">
    <citation type="submission" date="2020-01" db="EMBL/GenBank/DDBJ databases">
        <title>Draft genome sequence of Aspergillus udagawae IFM 46972.</title>
        <authorList>
            <person name="Takahashi H."/>
            <person name="Yaguchi T."/>
        </authorList>
    </citation>
    <scope>NUCLEOTIDE SEQUENCE [LARGE SCALE GENOMIC DNA]</scope>
    <source>
        <strain evidence="6 7">IFM 46972</strain>
    </source>
</reference>
<comment type="caution">
    <text evidence="6">The sequence shown here is derived from an EMBL/GenBank/DDBJ whole genome shotgun (WGS) entry which is preliminary data.</text>
</comment>
<accession>A0A8H3P0P4</accession>
<dbReference type="InterPro" id="IPR057326">
    <property type="entry name" value="KR_dom"/>
</dbReference>
<keyword evidence="3" id="KW-0560">Oxidoreductase</keyword>
<dbReference type="PRINTS" id="PR00080">
    <property type="entry name" value="SDRFAMILY"/>
</dbReference>
<evidence type="ECO:0000313" key="7">
    <source>
        <dbReference type="Proteomes" id="UP000465221"/>
    </source>
</evidence>
<evidence type="ECO:0000313" key="6">
    <source>
        <dbReference type="EMBL" id="GFF42000.1"/>
    </source>
</evidence>
<dbReference type="InterPro" id="IPR036291">
    <property type="entry name" value="NAD(P)-bd_dom_sf"/>
</dbReference>
<dbReference type="PRINTS" id="PR00081">
    <property type="entry name" value="GDHRDH"/>
</dbReference>
<dbReference type="PROSITE" id="PS00061">
    <property type="entry name" value="ADH_SHORT"/>
    <property type="match status" value="1"/>
</dbReference>
<dbReference type="SUPFAM" id="SSF51735">
    <property type="entry name" value="NAD(P)-binding Rossmann-fold domains"/>
    <property type="match status" value="1"/>
</dbReference>
<evidence type="ECO:0000256" key="1">
    <source>
        <dbReference type="ARBA" id="ARBA00006484"/>
    </source>
</evidence>
<dbReference type="Gene3D" id="3.40.50.720">
    <property type="entry name" value="NAD(P)-binding Rossmann-like Domain"/>
    <property type="match status" value="1"/>
</dbReference>
<gene>
    <name evidence="6" type="ORF">IFM46972_06725</name>
</gene>
<proteinExistence type="inferred from homology"/>
<dbReference type="SMART" id="SM00822">
    <property type="entry name" value="PKS_KR"/>
    <property type="match status" value="1"/>
</dbReference>
<dbReference type="GO" id="GO:0044550">
    <property type="term" value="P:secondary metabolite biosynthetic process"/>
    <property type="evidence" value="ECO:0007669"/>
    <property type="project" value="UniProtKB-ARBA"/>
</dbReference>
<dbReference type="InterPro" id="IPR020904">
    <property type="entry name" value="Sc_DH/Rdtase_CS"/>
</dbReference>
<evidence type="ECO:0000256" key="4">
    <source>
        <dbReference type="RuleBase" id="RU000363"/>
    </source>
</evidence>
<organism evidence="6 7">
    <name type="scientific">Aspergillus udagawae</name>
    <dbReference type="NCBI Taxonomy" id="91492"/>
    <lineage>
        <taxon>Eukaryota</taxon>
        <taxon>Fungi</taxon>
        <taxon>Dikarya</taxon>
        <taxon>Ascomycota</taxon>
        <taxon>Pezizomycotina</taxon>
        <taxon>Eurotiomycetes</taxon>
        <taxon>Eurotiomycetidae</taxon>
        <taxon>Eurotiales</taxon>
        <taxon>Aspergillaceae</taxon>
        <taxon>Aspergillus</taxon>
        <taxon>Aspergillus subgen. Fumigati</taxon>
    </lineage>
</organism>
<evidence type="ECO:0000259" key="5">
    <source>
        <dbReference type="SMART" id="SM00822"/>
    </source>
</evidence>
<dbReference type="EMBL" id="BLKC01000047">
    <property type="protein sequence ID" value="GFF42000.1"/>
    <property type="molecule type" value="Genomic_DNA"/>
</dbReference>
<dbReference type="GO" id="GO:0016616">
    <property type="term" value="F:oxidoreductase activity, acting on the CH-OH group of donors, NAD or NADP as acceptor"/>
    <property type="evidence" value="ECO:0007669"/>
    <property type="project" value="UniProtKB-ARBA"/>
</dbReference>
<dbReference type="Proteomes" id="UP000465221">
    <property type="component" value="Unassembled WGS sequence"/>
</dbReference>
<dbReference type="PANTHER" id="PTHR42760">
    <property type="entry name" value="SHORT-CHAIN DEHYDROGENASES/REDUCTASES FAMILY MEMBER"/>
    <property type="match status" value="1"/>
</dbReference>
<dbReference type="AlphaFoldDB" id="A0A8H3P0P4"/>
<dbReference type="GO" id="GO:0048038">
    <property type="term" value="F:quinone binding"/>
    <property type="evidence" value="ECO:0007669"/>
    <property type="project" value="TreeGrafter"/>
</dbReference>
<keyword evidence="2" id="KW-0521">NADP</keyword>
<dbReference type="InterPro" id="IPR002347">
    <property type="entry name" value="SDR_fam"/>
</dbReference>
<protein>
    <recommendedName>
        <fullName evidence="5">Ketoreductase domain-containing protein</fullName>
    </recommendedName>
</protein>
<evidence type="ECO:0000256" key="2">
    <source>
        <dbReference type="ARBA" id="ARBA00022857"/>
    </source>
</evidence>
<comment type="similarity">
    <text evidence="1 4">Belongs to the short-chain dehydrogenases/reductases (SDR) family.</text>
</comment>
<feature type="domain" description="Ketoreductase" evidence="5">
    <location>
        <begin position="77"/>
        <end position="315"/>
    </location>
</feature>
<dbReference type="Pfam" id="PF00106">
    <property type="entry name" value="adh_short"/>
    <property type="match status" value="1"/>
</dbReference>
<dbReference type="Pfam" id="PF13561">
    <property type="entry name" value="adh_short_C2"/>
    <property type="match status" value="1"/>
</dbReference>
<sequence>MYHTHILRSCFRGAAASTSWSTLYTEAQPACRAKTKLHAYFPEIATLISRRLIRCSSSTANRTRSSPFRSSDRLSGRTCMITGGSSGIGFAIAERFLQEGAKRIILVGRSHERLVNAASKLEASTSGNAFAAVDSRGDNIIREVATKAPETDQQSQNKDIEAKADGTILDSSGRVSLLVGDVSLAGTWLRDLEKAMQPVDILVNAAGISVSNILAKLEPDDISRVLRTNLEGAMLTSRALVRASIRSRMKNRDTSSTSEIRVPSKCIINISSLLAVKGGTGAVPYAASKAGILGLTRSLAVEAANSLRGVVIRSNAIVPGYIETPMIAAETSLIVTVRDQRLNDMTVDFSESESSRLKDSVPLRRFGTPHEIADAAVFLAQNEYANNCVLNLDGGLSAI</sequence>
<name>A0A8H3P0P4_9EURO</name>
<dbReference type="GO" id="GO:0006633">
    <property type="term" value="P:fatty acid biosynthetic process"/>
    <property type="evidence" value="ECO:0007669"/>
    <property type="project" value="TreeGrafter"/>
</dbReference>